<dbReference type="PANTHER" id="PTHR47765:SF2">
    <property type="entry name" value="EXONUCLEASE MUT-7 HOMOLOG"/>
    <property type="match status" value="1"/>
</dbReference>
<dbReference type="InterPro" id="IPR012337">
    <property type="entry name" value="RNaseH-like_sf"/>
</dbReference>
<evidence type="ECO:0000313" key="2">
    <source>
        <dbReference type="EMBL" id="MDQ9073544.1"/>
    </source>
</evidence>
<keyword evidence="2" id="KW-0378">Hydrolase</keyword>
<dbReference type="InterPro" id="IPR052408">
    <property type="entry name" value="Exonuclease_MUT-7-like"/>
</dbReference>
<dbReference type="GO" id="GO:0003676">
    <property type="term" value="F:nucleic acid binding"/>
    <property type="evidence" value="ECO:0007669"/>
    <property type="project" value="InterPro"/>
</dbReference>
<dbReference type="RefSeq" id="WP_308957423.1">
    <property type="nucleotide sequence ID" value="NZ_JAVICY010000050.1"/>
</dbReference>
<dbReference type="EC" id="3.1.-.-" evidence="2"/>
<dbReference type="AlphaFoldDB" id="A0AAW8JLY3"/>
<dbReference type="PANTHER" id="PTHR47765">
    <property type="entry name" value="3'-5' EXONUCLEASE DOMAIN-CONTAINING PROTEIN"/>
    <property type="match status" value="1"/>
</dbReference>
<dbReference type="Proteomes" id="UP001243195">
    <property type="component" value="Unassembled WGS sequence"/>
</dbReference>
<dbReference type="GO" id="GO:0006139">
    <property type="term" value="P:nucleobase-containing compound metabolic process"/>
    <property type="evidence" value="ECO:0007669"/>
    <property type="project" value="InterPro"/>
</dbReference>
<dbReference type="Pfam" id="PF01612">
    <property type="entry name" value="DNA_pol_A_exo1"/>
    <property type="match status" value="1"/>
</dbReference>
<dbReference type="SMART" id="SM00474">
    <property type="entry name" value="35EXOc"/>
    <property type="match status" value="1"/>
</dbReference>
<sequence>MENYTDNNVPSREQIALYPKFISLDPEQILVIKTLEQCQAIQTELENISIFGFDTESKPTFRKGEINTGPHLIQLASEHKAYLFQVNNETLTFLSKLLSNPQQLKVGFGLKNDLHLFRKKNIELQGIFDLAKSFKSFGITNAVGIKNAIAVLFQQNFPKNKRISTSNWSKSHLSPEQISYAAADAYAALLVFLELQRLGCIK</sequence>
<dbReference type="CDD" id="cd06141">
    <property type="entry name" value="WRN_exo"/>
    <property type="match status" value="1"/>
</dbReference>
<dbReference type="SUPFAM" id="SSF53098">
    <property type="entry name" value="Ribonuclease H-like"/>
    <property type="match status" value="1"/>
</dbReference>
<keyword evidence="2" id="KW-0269">Exonuclease</keyword>
<dbReference type="Gene3D" id="3.30.420.10">
    <property type="entry name" value="Ribonuclease H-like superfamily/Ribonuclease H"/>
    <property type="match status" value="1"/>
</dbReference>
<protein>
    <submittedName>
        <fullName evidence="2">3'-5' exonuclease</fullName>
        <ecNumber evidence="2">3.1.-.-</ecNumber>
    </submittedName>
</protein>
<dbReference type="InterPro" id="IPR002562">
    <property type="entry name" value="3'-5'_exonuclease_dom"/>
</dbReference>
<accession>A0AAW8JLY3</accession>
<comment type="caution">
    <text evidence="2">The sequence shown here is derived from an EMBL/GenBank/DDBJ whole genome shotgun (WGS) entry which is preliminary data.</text>
</comment>
<dbReference type="EMBL" id="JAVIDA010000048">
    <property type="protein sequence ID" value="MDQ9073544.1"/>
    <property type="molecule type" value="Genomic_DNA"/>
</dbReference>
<dbReference type="GO" id="GO:0008408">
    <property type="term" value="F:3'-5' exonuclease activity"/>
    <property type="evidence" value="ECO:0007669"/>
    <property type="project" value="InterPro"/>
</dbReference>
<keyword evidence="2" id="KW-0540">Nuclease</keyword>
<proteinExistence type="predicted"/>
<organism evidence="2 3">
    <name type="scientific">Acinetobacter gerneri</name>
    <dbReference type="NCBI Taxonomy" id="202952"/>
    <lineage>
        <taxon>Bacteria</taxon>
        <taxon>Pseudomonadati</taxon>
        <taxon>Pseudomonadota</taxon>
        <taxon>Gammaproteobacteria</taxon>
        <taxon>Moraxellales</taxon>
        <taxon>Moraxellaceae</taxon>
        <taxon>Acinetobacter</taxon>
    </lineage>
</organism>
<dbReference type="InterPro" id="IPR036397">
    <property type="entry name" value="RNaseH_sf"/>
</dbReference>
<reference evidence="2" key="1">
    <citation type="submission" date="2023-08" db="EMBL/GenBank/DDBJ databases">
        <title>Emergence of clinically-relevant ST2 carbapenem-resistant Acinetobacter baumannii strains in hospital sewages in Zhejiang, East of China.</title>
        <authorList>
            <person name="Kaichao C."/>
            <person name="Zhang R."/>
        </authorList>
    </citation>
    <scope>NUCLEOTIDE SEQUENCE</scope>
    <source>
        <strain evidence="2">M-SY-60</strain>
    </source>
</reference>
<name>A0AAW8JLY3_9GAMM</name>
<feature type="domain" description="3'-5' exonuclease" evidence="1">
    <location>
        <begin position="29"/>
        <end position="200"/>
    </location>
</feature>
<evidence type="ECO:0000313" key="3">
    <source>
        <dbReference type="Proteomes" id="UP001243195"/>
    </source>
</evidence>
<gene>
    <name evidence="2" type="ORF">RFH51_19060</name>
</gene>
<evidence type="ECO:0000259" key="1">
    <source>
        <dbReference type="SMART" id="SM00474"/>
    </source>
</evidence>